<proteinExistence type="predicted"/>
<reference evidence="2" key="1">
    <citation type="submission" date="2020-07" db="EMBL/GenBank/DDBJ databases">
        <title>Genome sequence and genetic diversity analysis of an under-domesticated orphan crop, white fonio (Digitaria exilis).</title>
        <authorList>
            <person name="Bennetzen J.L."/>
            <person name="Chen S."/>
            <person name="Ma X."/>
            <person name="Wang X."/>
            <person name="Yssel A.E.J."/>
            <person name="Chaluvadi S.R."/>
            <person name="Johnson M."/>
            <person name="Gangashetty P."/>
            <person name="Hamidou F."/>
            <person name="Sanogo M.D."/>
            <person name="Zwaenepoel A."/>
            <person name="Wallace J."/>
            <person name="Van De Peer Y."/>
            <person name="Van Deynze A."/>
        </authorList>
    </citation>
    <scope>NUCLEOTIDE SEQUENCE</scope>
    <source>
        <tissue evidence="2">Leaves</tissue>
    </source>
</reference>
<organism evidence="2 3">
    <name type="scientific">Digitaria exilis</name>
    <dbReference type="NCBI Taxonomy" id="1010633"/>
    <lineage>
        <taxon>Eukaryota</taxon>
        <taxon>Viridiplantae</taxon>
        <taxon>Streptophyta</taxon>
        <taxon>Embryophyta</taxon>
        <taxon>Tracheophyta</taxon>
        <taxon>Spermatophyta</taxon>
        <taxon>Magnoliopsida</taxon>
        <taxon>Liliopsida</taxon>
        <taxon>Poales</taxon>
        <taxon>Poaceae</taxon>
        <taxon>PACMAD clade</taxon>
        <taxon>Panicoideae</taxon>
        <taxon>Panicodae</taxon>
        <taxon>Paniceae</taxon>
        <taxon>Anthephorinae</taxon>
        <taxon>Digitaria</taxon>
    </lineage>
</organism>
<keyword evidence="1" id="KW-0472">Membrane</keyword>
<feature type="transmembrane region" description="Helical" evidence="1">
    <location>
        <begin position="46"/>
        <end position="67"/>
    </location>
</feature>
<keyword evidence="1" id="KW-0812">Transmembrane</keyword>
<keyword evidence="1" id="KW-1133">Transmembrane helix</keyword>
<evidence type="ECO:0000313" key="2">
    <source>
        <dbReference type="EMBL" id="KAF8689300.1"/>
    </source>
</evidence>
<gene>
    <name evidence="2" type="ORF">HU200_042096</name>
</gene>
<sequence>MIRKGRSIVTIWGYDFQWLSSFALLCDGPELYVIDRIPCDDVLEHMTAIICMFYAYCYVDVVTAMWML</sequence>
<name>A0A835EHH8_9POAL</name>
<protein>
    <submittedName>
        <fullName evidence="2">Uncharacterized protein</fullName>
    </submittedName>
</protein>
<evidence type="ECO:0000313" key="3">
    <source>
        <dbReference type="Proteomes" id="UP000636709"/>
    </source>
</evidence>
<dbReference type="AlphaFoldDB" id="A0A835EHH8"/>
<comment type="caution">
    <text evidence="2">The sequence shown here is derived from an EMBL/GenBank/DDBJ whole genome shotgun (WGS) entry which is preliminary data.</text>
</comment>
<dbReference type="EMBL" id="JACEFO010002022">
    <property type="protein sequence ID" value="KAF8689300.1"/>
    <property type="molecule type" value="Genomic_DNA"/>
</dbReference>
<keyword evidence="3" id="KW-1185">Reference proteome</keyword>
<evidence type="ECO:0000256" key="1">
    <source>
        <dbReference type="SAM" id="Phobius"/>
    </source>
</evidence>
<dbReference type="Proteomes" id="UP000636709">
    <property type="component" value="Unassembled WGS sequence"/>
</dbReference>
<accession>A0A835EHH8</accession>